<evidence type="ECO:0000313" key="3">
    <source>
        <dbReference type="EMBL" id="NQX51804.1"/>
    </source>
</evidence>
<dbReference type="EMBL" id="SSWL01000006">
    <property type="protein sequence ID" value="THJ29705.1"/>
    <property type="molecule type" value="Genomic_DNA"/>
</dbReference>
<feature type="transmembrane region" description="Helical" evidence="1">
    <location>
        <begin position="111"/>
        <end position="137"/>
    </location>
</feature>
<gene>
    <name evidence="4" type="ORF">BLI009_05060</name>
    <name evidence="2" type="ORF">BLIC_c00557</name>
    <name evidence="5" type="ORF">E6L38_04760</name>
    <name evidence="3" type="ORF">HNS28_10365</name>
</gene>
<dbReference type="Proteomes" id="UP000663618">
    <property type="component" value="Chromosome"/>
</dbReference>
<dbReference type="AlphaFoldDB" id="A0A4S5BG87"/>
<reference evidence="4" key="4">
    <citation type="submission" date="2021-03" db="EMBL/GenBank/DDBJ databases">
        <title>Genome sequencing of Bifidobacterium longum subsp. infantis JCM 7009.</title>
        <authorList>
            <person name="Kim J."/>
        </authorList>
    </citation>
    <scope>NUCLEOTIDE SEQUENCE</scope>
    <source>
        <strain evidence="4">JCM 7009</strain>
    </source>
</reference>
<feature type="transmembrane region" description="Helical" evidence="1">
    <location>
        <begin position="157"/>
        <end position="183"/>
    </location>
</feature>
<dbReference type="Proteomes" id="UP000551316">
    <property type="component" value="Unassembled WGS sequence"/>
</dbReference>
<evidence type="ECO:0000256" key="1">
    <source>
        <dbReference type="SAM" id="Phobius"/>
    </source>
</evidence>
<dbReference type="EMBL" id="JABNND010000028">
    <property type="protein sequence ID" value="NQX51804.1"/>
    <property type="molecule type" value="Genomic_DNA"/>
</dbReference>
<keyword evidence="1" id="KW-0472">Membrane</keyword>
<organism evidence="5 7">
    <name type="scientific">Bifidobacterium longum subsp. infantis</name>
    <dbReference type="NCBI Taxonomy" id="1682"/>
    <lineage>
        <taxon>Bacteria</taxon>
        <taxon>Bacillati</taxon>
        <taxon>Actinomycetota</taxon>
        <taxon>Actinomycetes</taxon>
        <taxon>Bifidobacteriales</taxon>
        <taxon>Bifidobacteriaceae</taxon>
        <taxon>Bifidobacterium</taxon>
    </lineage>
</organism>
<evidence type="ECO:0000313" key="5">
    <source>
        <dbReference type="EMBL" id="THJ29705.1"/>
    </source>
</evidence>
<evidence type="ECO:0000313" key="7">
    <source>
        <dbReference type="Proteomes" id="UP000306697"/>
    </source>
</evidence>
<reference evidence="2 6" key="1">
    <citation type="submission" date="2014-09" db="EMBL/GenBank/DDBJ databases">
        <authorList>
            <person name="Bertelli C."/>
        </authorList>
    </citation>
    <scope>NUCLEOTIDE SEQUENCE [LARGE SCALE GENOMIC DNA]</scope>
    <source>
        <strain evidence="2 6">BIC1401111250</strain>
    </source>
</reference>
<sequence length="262" mass="27280">MNRTGRCLRRLMLLMRYAVCRPAPLTAWLGLPVAFIAFSALTSASVRLMFSADSKLDGLATLAGMGPSIAGAVMPMTEPVAIVAALLTIRILTNTATAVPLFLVEPKRTRLFLALCADIAIIGTTVTAAGALAATGVSRLILNPVVPEQAWPAPLSTALLLCLPVALILAGRMLVAAALCVTLDSAGKGAAAYIALYYLLPIVVTNLQAPQTLHEWLPSIAGTAILEPKPGISPMLSGAIALAYAMTAIGIACIAQKQRDIR</sequence>
<dbReference type="Proteomes" id="UP000043107">
    <property type="component" value="Unassembled WGS sequence"/>
</dbReference>
<reference evidence="5 7" key="2">
    <citation type="submission" date="2019-04" db="EMBL/GenBank/DDBJ databases">
        <title>Genome Announcement To Ensure Probiotic Safety of Bifidobacterium longum subsp infantis UBBI-01.</title>
        <authorList>
            <person name="Sulthana A."/>
            <person name="Lakshmi S.G."/>
            <person name="Madempudi R.S."/>
        </authorList>
    </citation>
    <scope>NUCLEOTIDE SEQUENCE [LARGE SCALE GENOMIC DNA]</scope>
    <source>
        <strain evidence="5 7">UBBI-01</strain>
    </source>
</reference>
<evidence type="ECO:0000313" key="6">
    <source>
        <dbReference type="Proteomes" id="UP000043107"/>
    </source>
</evidence>
<keyword evidence="1" id="KW-0812">Transmembrane</keyword>
<dbReference type="EMBL" id="CCWP01000013">
    <property type="protein sequence ID" value="CEE99074.1"/>
    <property type="molecule type" value="Genomic_DNA"/>
</dbReference>
<name>A0A4S5BG87_BIFLI</name>
<keyword evidence="1" id="KW-1133">Transmembrane helix</keyword>
<evidence type="ECO:0000313" key="4">
    <source>
        <dbReference type="EMBL" id="QSP98454.1"/>
    </source>
</evidence>
<proteinExistence type="predicted"/>
<feature type="transmembrane region" description="Helical" evidence="1">
    <location>
        <begin position="235"/>
        <end position="255"/>
    </location>
</feature>
<keyword evidence="6" id="KW-1185">Reference proteome</keyword>
<dbReference type="RefSeq" id="WP_012576899.1">
    <property type="nucleotide sequence ID" value="NZ_BCYG01000057.1"/>
</dbReference>
<dbReference type="EMBL" id="CP071248">
    <property type="protein sequence ID" value="QSP98454.1"/>
    <property type="molecule type" value="Genomic_DNA"/>
</dbReference>
<accession>A0A4S5BG87</accession>
<dbReference type="Proteomes" id="UP000306697">
    <property type="component" value="Unassembled WGS sequence"/>
</dbReference>
<protein>
    <submittedName>
        <fullName evidence="5">Uncharacterized protein</fullName>
    </submittedName>
</protein>
<reference evidence="3 8" key="3">
    <citation type="submission" date="2020-05" db="EMBL/GenBank/DDBJ databases">
        <title>Draft Genome Sequence of Bifidobacterium longum subsp. Infantis BI-G201, a Commercialization Strain.</title>
        <authorList>
            <person name="Song J."/>
            <person name="Xu Y."/>
            <person name="Han D."/>
            <person name="Teng Q."/>
            <person name="Jiang D."/>
            <person name="Liu Q."/>
        </authorList>
    </citation>
    <scope>NUCLEOTIDE SEQUENCE [LARGE SCALE GENOMIC DNA]</scope>
    <source>
        <strain evidence="3 8">BI-G201</strain>
    </source>
</reference>
<evidence type="ECO:0000313" key="8">
    <source>
        <dbReference type="Proteomes" id="UP000551316"/>
    </source>
</evidence>
<feature type="transmembrane region" description="Helical" evidence="1">
    <location>
        <begin position="190"/>
        <end position="209"/>
    </location>
</feature>
<evidence type="ECO:0000313" key="2">
    <source>
        <dbReference type="EMBL" id="CEE99074.1"/>
    </source>
</evidence>
<feature type="transmembrane region" description="Helical" evidence="1">
    <location>
        <begin position="80"/>
        <end position="104"/>
    </location>
</feature>